<proteinExistence type="predicted"/>
<feature type="region of interest" description="Disordered" evidence="1">
    <location>
        <begin position="124"/>
        <end position="148"/>
    </location>
</feature>
<evidence type="ECO:0000313" key="2">
    <source>
        <dbReference type="EMBL" id="SDG84610.1"/>
    </source>
</evidence>
<dbReference type="Proteomes" id="UP000199706">
    <property type="component" value="Unassembled WGS sequence"/>
</dbReference>
<organism evidence="2 3">
    <name type="scientific">Paraburkholderia phenazinium</name>
    <dbReference type="NCBI Taxonomy" id="60549"/>
    <lineage>
        <taxon>Bacteria</taxon>
        <taxon>Pseudomonadati</taxon>
        <taxon>Pseudomonadota</taxon>
        <taxon>Betaproteobacteria</taxon>
        <taxon>Burkholderiales</taxon>
        <taxon>Burkholderiaceae</taxon>
        <taxon>Paraburkholderia</taxon>
    </lineage>
</organism>
<reference evidence="2 3" key="1">
    <citation type="submission" date="2016-10" db="EMBL/GenBank/DDBJ databases">
        <authorList>
            <person name="de Groot N.N."/>
        </authorList>
    </citation>
    <scope>NUCLEOTIDE SEQUENCE [LARGE SCALE GENOMIC DNA]</scope>
    <source>
        <strain evidence="2 3">LMG 2247</strain>
    </source>
</reference>
<dbReference type="AlphaFoldDB" id="A0A1G7XLT9"/>
<dbReference type="EMBL" id="FNCJ01000005">
    <property type="protein sequence ID" value="SDG84610.1"/>
    <property type="molecule type" value="Genomic_DNA"/>
</dbReference>
<sequence>MGVQSRPLRYDVPINRHPVDSPSGILMNFLTRLLLLLSLALLTAHGASAHERAVDSQHMAMPSVEGAFGTAANAPAHCPGSEATASGEPCGHDHAPCCCVVTCGVHCGALFVAFQFEPHALDSAHPQSLPEPRRDGLTHAPPVRPPIG</sequence>
<accession>A0A1G7XLT9</accession>
<name>A0A1G7XLT9_9BURK</name>
<gene>
    <name evidence="2" type="ORF">SAMN05216466_105388</name>
</gene>
<protein>
    <recommendedName>
        <fullName evidence="4">CopL family metal-binding regulatory protein</fullName>
    </recommendedName>
</protein>
<evidence type="ECO:0000313" key="3">
    <source>
        <dbReference type="Proteomes" id="UP000199706"/>
    </source>
</evidence>
<evidence type="ECO:0000256" key="1">
    <source>
        <dbReference type="SAM" id="MobiDB-lite"/>
    </source>
</evidence>
<evidence type="ECO:0008006" key="4">
    <source>
        <dbReference type="Google" id="ProtNLM"/>
    </source>
</evidence>